<evidence type="ECO:0000256" key="2">
    <source>
        <dbReference type="SAM" id="MobiDB-lite"/>
    </source>
</evidence>
<accession>A0A835KTU7</accession>
<feature type="compositionally biased region" description="Acidic residues" evidence="2">
    <location>
        <begin position="688"/>
        <end position="701"/>
    </location>
</feature>
<proteinExistence type="predicted"/>
<feature type="region of interest" description="Disordered" evidence="2">
    <location>
        <begin position="669"/>
        <end position="701"/>
    </location>
</feature>
<gene>
    <name evidence="4" type="ORF">HU200_005901</name>
</gene>
<organism evidence="4 5">
    <name type="scientific">Digitaria exilis</name>
    <dbReference type="NCBI Taxonomy" id="1010633"/>
    <lineage>
        <taxon>Eukaryota</taxon>
        <taxon>Viridiplantae</taxon>
        <taxon>Streptophyta</taxon>
        <taxon>Embryophyta</taxon>
        <taxon>Tracheophyta</taxon>
        <taxon>Spermatophyta</taxon>
        <taxon>Magnoliopsida</taxon>
        <taxon>Liliopsida</taxon>
        <taxon>Poales</taxon>
        <taxon>Poaceae</taxon>
        <taxon>PACMAD clade</taxon>
        <taxon>Panicoideae</taxon>
        <taxon>Panicodae</taxon>
        <taxon>Paniceae</taxon>
        <taxon>Anthephorinae</taxon>
        <taxon>Digitaria</taxon>
    </lineage>
</organism>
<dbReference type="InterPro" id="IPR055414">
    <property type="entry name" value="LRR_R13L4/SHOC2-like"/>
</dbReference>
<dbReference type="InterPro" id="IPR032675">
    <property type="entry name" value="LRR_dom_sf"/>
</dbReference>
<dbReference type="Proteomes" id="UP000636709">
    <property type="component" value="Unassembled WGS sequence"/>
</dbReference>
<feature type="compositionally biased region" description="Acidic residues" evidence="2">
    <location>
        <begin position="8"/>
        <end position="17"/>
    </location>
</feature>
<evidence type="ECO:0000259" key="3">
    <source>
        <dbReference type="Pfam" id="PF23598"/>
    </source>
</evidence>
<dbReference type="SUPFAM" id="SSF52058">
    <property type="entry name" value="L domain-like"/>
    <property type="match status" value="1"/>
</dbReference>
<dbReference type="OrthoDB" id="689447at2759"/>
<dbReference type="PANTHER" id="PTHR47186:SF57">
    <property type="entry name" value="OS02G0478300 PROTEIN"/>
    <property type="match status" value="1"/>
</dbReference>
<reference evidence="4" key="1">
    <citation type="submission" date="2020-07" db="EMBL/GenBank/DDBJ databases">
        <title>Genome sequence and genetic diversity analysis of an under-domesticated orphan crop, white fonio (Digitaria exilis).</title>
        <authorList>
            <person name="Bennetzen J.L."/>
            <person name="Chen S."/>
            <person name="Ma X."/>
            <person name="Wang X."/>
            <person name="Yssel A.E.J."/>
            <person name="Chaluvadi S.R."/>
            <person name="Johnson M."/>
            <person name="Gangashetty P."/>
            <person name="Hamidou F."/>
            <person name="Sanogo M.D."/>
            <person name="Zwaenepoel A."/>
            <person name="Wallace J."/>
            <person name="Van De Peer Y."/>
            <person name="Van Deynze A."/>
        </authorList>
    </citation>
    <scope>NUCLEOTIDE SEQUENCE</scope>
    <source>
        <tissue evidence="4">Leaves</tissue>
    </source>
</reference>
<name>A0A835KTU7_9POAL</name>
<evidence type="ECO:0000313" key="4">
    <source>
        <dbReference type="EMBL" id="KAF8772309.1"/>
    </source>
</evidence>
<dbReference type="Pfam" id="PF23598">
    <property type="entry name" value="LRR_14"/>
    <property type="match status" value="1"/>
</dbReference>
<sequence length="701" mass="78151">MSPAAASEEGDEQEQDEASSLHETRWKKGIEEALRLLRSCHARCSQMLEAARPGRLMGNLQLRCLEFLDKELSYMVAVCTEQSLQHINDMMVRVPNMTNTMSINILRAIDEADPQLQNTLLQRATRRFRRRHEYPYRLMTAVTELHYLSTAITSRLGMPHEAADCFGLPPTLNPDEDEAWQWNVNHLQHQSLASKSAEMGFAFTSTTLNLLETASATAGKGNETTGRIARRLALHHDDPNIPSLLEKVDLSQTRSLAVSGAVTIGVPLDNFVNLVVLDAEGWENFGDDDLLRICSCKMFFLMYLSIRNTRVSKLPPEIKELLRLQVLDASYTQITELHLGVFGTTQLRRLDLRGTTIVQLTMPIRTAKLGRLDLGGTQLKIPITETSQVKDSLRTLLLGAGGVTSSTVTPTKLPHDIGHFKRLGTLATVDLSEQPASFINALGDLEDLRVLAITWSFHQSCDRDYCEALLSSIGKWRGSMEFLASVSRPPEALEKFKVTVGRFTGVPQWFHMSRYTPLSFVQITVCKLEAHDLEILGNLSQLKCLVLSLDFIPREAIVINYNVGFPGLDRFSIDCQVPWLTFESHAMPRLTCLQLKFNACPTSLISAPMGITNLCSLTKVALWYNVRYANSSSVKRTVEAVREDVAKCRMATKVLSLFINGIKQDDVKGVHEETESATRAPSGTGTGAEDDVQEVDEITEV</sequence>
<dbReference type="PANTHER" id="PTHR47186">
    <property type="entry name" value="LEUCINE-RICH REPEAT-CONTAINING PROTEIN 57"/>
    <property type="match status" value="1"/>
</dbReference>
<dbReference type="EMBL" id="JACEFO010000414">
    <property type="protein sequence ID" value="KAF8772309.1"/>
    <property type="molecule type" value="Genomic_DNA"/>
</dbReference>
<dbReference type="Gene3D" id="3.80.10.10">
    <property type="entry name" value="Ribonuclease Inhibitor"/>
    <property type="match status" value="1"/>
</dbReference>
<protein>
    <recommendedName>
        <fullName evidence="3">Disease resistance R13L4/SHOC-2-like LRR domain-containing protein</fullName>
    </recommendedName>
</protein>
<keyword evidence="1" id="KW-0677">Repeat</keyword>
<feature type="region of interest" description="Disordered" evidence="2">
    <location>
        <begin position="1"/>
        <end position="24"/>
    </location>
</feature>
<evidence type="ECO:0000313" key="5">
    <source>
        <dbReference type="Proteomes" id="UP000636709"/>
    </source>
</evidence>
<evidence type="ECO:0000256" key="1">
    <source>
        <dbReference type="ARBA" id="ARBA00022737"/>
    </source>
</evidence>
<feature type="domain" description="Disease resistance R13L4/SHOC-2-like LRR" evidence="3">
    <location>
        <begin position="345"/>
        <end position="645"/>
    </location>
</feature>
<dbReference type="AlphaFoldDB" id="A0A835KTU7"/>
<comment type="caution">
    <text evidence="4">The sequence shown here is derived from an EMBL/GenBank/DDBJ whole genome shotgun (WGS) entry which is preliminary data.</text>
</comment>
<keyword evidence="5" id="KW-1185">Reference proteome</keyword>